<accession>A2Q566</accession>
<organism evidence="1">
    <name type="scientific">Medicago truncatula</name>
    <name type="common">Barrel medic</name>
    <name type="synonym">Medicago tribuloides</name>
    <dbReference type="NCBI Taxonomy" id="3880"/>
    <lineage>
        <taxon>Eukaryota</taxon>
        <taxon>Viridiplantae</taxon>
        <taxon>Streptophyta</taxon>
        <taxon>Embryophyta</taxon>
        <taxon>Tracheophyta</taxon>
        <taxon>Spermatophyta</taxon>
        <taxon>Magnoliopsida</taxon>
        <taxon>eudicotyledons</taxon>
        <taxon>Gunneridae</taxon>
        <taxon>Pentapetalae</taxon>
        <taxon>rosids</taxon>
        <taxon>fabids</taxon>
        <taxon>Fabales</taxon>
        <taxon>Fabaceae</taxon>
        <taxon>Papilionoideae</taxon>
        <taxon>50 kb inversion clade</taxon>
        <taxon>NPAAA clade</taxon>
        <taxon>Hologalegina</taxon>
        <taxon>IRL clade</taxon>
        <taxon>Trifolieae</taxon>
        <taxon>Medicago</taxon>
    </lineage>
</organism>
<reference evidence="1" key="1">
    <citation type="submission" date="2005-04" db="EMBL/GenBank/DDBJ databases">
        <authorList>
            <person name="Town C.D."/>
        </authorList>
    </citation>
    <scope>NUCLEOTIDE SEQUENCE</scope>
</reference>
<name>A2Q566_MEDTR</name>
<proteinExistence type="predicted"/>
<dbReference type="AlphaFoldDB" id="A2Q566"/>
<gene>
    <name evidence="1" type="ORF">MtrDRAFT_AC160012g24v2</name>
</gene>
<sequence>MQKYEDNSTFPADPKILWYSLTWEPKSLQNLQEMCFLRNLHKNPQVNLKVIVMAELATKKVGAEPGLGMASPLFSPVGYLV</sequence>
<dbReference type="EMBL" id="AC160012">
    <property type="protein sequence ID" value="ABN08766.1"/>
    <property type="molecule type" value="Genomic_DNA"/>
</dbReference>
<protein>
    <submittedName>
        <fullName evidence="1">Uncharacterized protein</fullName>
    </submittedName>
</protein>
<evidence type="ECO:0000313" key="1">
    <source>
        <dbReference type="EMBL" id="ABN08766.1"/>
    </source>
</evidence>
<reference evidence="1" key="2">
    <citation type="submission" date="2007-03" db="EMBL/GenBank/DDBJ databases">
        <authorList>
            <consortium name="The International Medicago Genome Annotation Group"/>
        </authorList>
    </citation>
    <scope>NUCLEOTIDE SEQUENCE</scope>
</reference>